<dbReference type="RefSeq" id="WP_344942587.1">
    <property type="nucleotide sequence ID" value="NZ_BAAAZR010000009.1"/>
</dbReference>
<feature type="domain" description="Ricin B lectin" evidence="2">
    <location>
        <begin position="50"/>
        <end position="114"/>
    </location>
</feature>
<accession>A0ABP7IFB5</accession>
<evidence type="ECO:0000256" key="1">
    <source>
        <dbReference type="SAM" id="SignalP"/>
    </source>
</evidence>
<keyword evidence="4" id="KW-1185">Reference proteome</keyword>
<dbReference type="CDD" id="cd00161">
    <property type="entry name" value="beta-trefoil_Ricin-like"/>
    <property type="match status" value="1"/>
</dbReference>
<evidence type="ECO:0000313" key="4">
    <source>
        <dbReference type="Proteomes" id="UP001500888"/>
    </source>
</evidence>
<dbReference type="SUPFAM" id="SSF50370">
    <property type="entry name" value="Ricin B-like lectins"/>
    <property type="match status" value="1"/>
</dbReference>
<comment type="caution">
    <text evidence="3">The sequence shown here is derived from an EMBL/GenBank/DDBJ whole genome shotgun (WGS) entry which is preliminary data.</text>
</comment>
<sequence>MDRSTRPLLGLAAAFAVVAVGVPAASPAVAETTALSNTTARSQPAPGTALMLTNVQTGKCLTIAGGVSTANNVTALQYNCDTHPSRRWRLADVTGTGLYQIRNVQTGKCLTIAGGVSTANNVEALQYNCDTHPSRRWTLRLVG</sequence>
<evidence type="ECO:0000259" key="2">
    <source>
        <dbReference type="Pfam" id="PF14200"/>
    </source>
</evidence>
<dbReference type="InterPro" id="IPR035992">
    <property type="entry name" value="Ricin_B-like_lectins"/>
</dbReference>
<evidence type="ECO:0000313" key="3">
    <source>
        <dbReference type="EMBL" id="GAA3817038.1"/>
    </source>
</evidence>
<dbReference type="EMBL" id="BAAAZR010000009">
    <property type="protein sequence ID" value="GAA3817038.1"/>
    <property type="molecule type" value="Genomic_DNA"/>
</dbReference>
<dbReference type="InterPro" id="IPR000772">
    <property type="entry name" value="Ricin_B_lectin"/>
</dbReference>
<dbReference type="Gene3D" id="2.80.10.50">
    <property type="match status" value="1"/>
</dbReference>
<dbReference type="PROSITE" id="PS50231">
    <property type="entry name" value="RICIN_B_LECTIN"/>
    <property type="match status" value="1"/>
</dbReference>
<dbReference type="Pfam" id="PF14200">
    <property type="entry name" value="RicinB_lectin_2"/>
    <property type="match status" value="1"/>
</dbReference>
<organism evidence="3 4">
    <name type="scientific">Sphaerisporangium flaviroseum</name>
    <dbReference type="NCBI Taxonomy" id="509199"/>
    <lineage>
        <taxon>Bacteria</taxon>
        <taxon>Bacillati</taxon>
        <taxon>Actinomycetota</taxon>
        <taxon>Actinomycetes</taxon>
        <taxon>Streptosporangiales</taxon>
        <taxon>Streptosporangiaceae</taxon>
        <taxon>Sphaerisporangium</taxon>
    </lineage>
</organism>
<gene>
    <name evidence="3" type="ORF">GCM10022226_42130</name>
</gene>
<protein>
    <recommendedName>
        <fullName evidence="2">Ricin B lectin domain-containing protein</fullName>
    </recommendedName>
</protein>
<dbReference type="Proteomes" id="UP001500888">
    <property type="component" value="Unassembled WGS sequence"/>
</dbReference>
<name>A0ABP7IFB5_9ACTN</name>
<feature type="chain" id="PRO_5046453332" description="Ricin B lectin domain-containing protein" evidence="1">
    <location>
        <begin position="31"/>
        <end position="143"/>
    </location>
</feature>
<reference evidence="4" key="1">
    <citation type="journal article" date="2019" name="Int. J. Syst. Evol. Microbiol.">
        <title>The Global Catalogue of Microorganisms (GCM) 10K type strain sequencing project: providing services to taxonomists for standard genome sequencing and annotation.</title>
        <authorList>
            <consortium name="The Broad Institute Genomics Platform"/>
            <consortium name="The Broad Institute Genome Sequencing Center for Infectious Disease"/>
            <person name="Wu L."/>
            <person name="Ma J."/>
        </authorList>
    </citation>
    <scope>NUCLEOTIDE SEQUENCE [LARGE SCALE GENOMIC DNA]</scope>
    <source>
        <strain evidence="4">JCM 16908</strain>
    </source>
</reference>
<proteinExistence type="predicted"/>
<keyword evidence="1" id="KW-0732">Signal</keyword>
<feature type="signal peptide" evidence="1">
    <location>
        <begin position="1"/>
        <end position="30"/>
    </location>
</feature>